<keyword evidence="2" id="KW-1185">Reference proteome</keyword>
<evidence type="ECO:0000313" key="2">
    <source>
        <dbReference type="Proteomes" id="UP001165160"/>
    </source>
</evidence>
<evidence type="ECO:0000313" key="1">
    <source>
        <dbReference type="EMBL" id="GMH87687.1"/>
    </source>
</evidence>
<sequence>MLDVLRYLAGMADSCVFKAKRPTFFGDGPEERYSSKYIHLSPILGFNPSLARAPKEVREVYADAKYVVLSRATIDPGPSQCLWPPLTDYGKESIEGIFIRERVNKLNRQCIDSKAVISVIDTSFEVLGQMSLDQGQLPGDYCICDGRLFQVHPEGHEDEDEILVGFNPDLGRMSTEGCVTRLSFEALNLETAVGDVPNLMGKVSAPLVSVVSINSKPHKNMGLANVGGVIYGFDSVAPAVTFPLLEIRGGGSYSIYEHGEESWTREQVAMIKQYFAKKKRVFYGWERDFDSVMIAEEMSNRVVYDGVLATIDMKGSTRKGEDAVHGNVPPLVLPNGMLLNIGHIYRGYGLRTNKAIFEHGLDPRSGWKTFPAIPAGRYGQLYLHHFILMDPAPPFSVRGIGKEFCITTPSTSFYHKPEDKITGSAHKSNPFSSNSTCETVQFVSGLALDINPEGEHEIVLSYGIMDCGSGIVRIRLDDVLSSLHSSQNSYK</sequence>
<accession>A0A9W7BC35</accession>
<name>A0A9W7BC35_9STRA</name>
<dbReference type="AlphaFoldDB" id="A0A9W7BC35"/>
<proteinExistence type="predicted"/>
<gene>
    <name evidence="1" type="ORF">TrVE_jg2796</name>
</gene>
<dbReference type="EMBL" id="BRXX01000075">
    <property type="protein sequence ID" value="GMH87687.1"/>
    <property type="molecule type" value="Genomic_DNA"/>
</dbReference>
<reference evidence="2" key="1">
    <citation type="journal article" date="2023" name="Commun. Biol.">
        <title>Genome analysis of Parmales, the sister group of diatoms, reveals the evolutionary specialization of diatoms from phago-mixotrophs to photoautotrophs.</title>
        <authorList>
            <person name="Ban H."/>
            <person name="Sato S."/>
            <person name="Yoshikawa S."/>
            <person name="Yamada K."/>
            <person name="Nakamura Y."/>
            <person name="Ichinomiya M."/>
            <person name="Sato N."/>
            <person name="Blanc-Mathieu R."/>
            <person name="Endo H."/>
            <person name="Kuwata A."/>
            <person name="Ogata H."/>
        </authorList>
    </citation>
    <scope>NUCLEOTIDE SEQUENCE [LARGE SCALE GENOMIC DNA]</scope>
    <source>
        <strain evidence="2">NIES 3699</strain>
    </source>
</reference>
<dbReference type="Proteomes" id="UP001165160">
    <property type="component" value="Unassembled WGS sequence"/>
</dbReference>
<comment type="caution">
    <text evidence="1">The sequence shown here is derived from an EMBL/GenBank/DDBJ whole genome shotgun (WGS) entry which is preliminary data.</text>
</comment>
<protein>
    <submittedName>
        <fullName evidence="1">Uncharacterized protein</fullName>
    </submittedName>
</protein>
<organism evidence="1 2">
    <name type="scientific">Triparma verrucosa</name>
    <dbReference type="NCBI Taxonomy" id="1606542"/>
    <lineage>
        <taxon>Eukaryota</taxon>
        <taxon>Sar</taxon>
        <taxon>Stramenopiles</taxon>
        <taxon>Ochrophyta</taxon>
        <taxon>Bolidophyceae</taxon>
        <taxon>Parmales</taxon>
        <taxon>Triparmaceae</taxon>
        <taxon>Triparma</taxon>
    </lineage>
</organism>